<evidence type="ECO:0000256" key="5">
    <source>
        <dbReference type="SAM" id="SignalP"/>
    </source>
</evidence>
<dbReference type="PANTHER" id="PTHR31263">
    <property type="entry name" value="CELLULASE FAMILY PROTEIN (AFU_ORTHOLOGUE AFUA_5G14560)"/>
    <property type="match status" value="1"/>
</dbReference>
<evidence type="ECO:0000256" key="2">
    <source>
        <dbReference type="ARBA" id="ARBA00022801"/>
    </source>
</evidence>
<organism evidence="7 8">
    <name type="scientific">Phaeosphaeria nodorum (strain SN15 / ATCC MYA-4574 / FGSC 10173)</name>
    <name type="common">Glume blotch fungus</name>
    <name type="synonym">Parastagonospora nodorum</name>
    <dbReference type="NCBI Taxonomy" id="321614"/>
    <lineage>
        <taxon>Eukaryota</taxon>
        <taxon>Fungi</taxon>
        <taxon>Dikarya</taxon>
        <taxon>Ascomycota</taxon>
        <taxon>Pezizomycotina</taxon>
        <taxon>Dothideomycetes</taxon>
        <taxon>Pleosporomycetidae</taxon>
        <taxon>Pleosporales</taxon>
        <taxon>Pleosporineae</taxon>
        <taxon>Phaeosphaeriaceae</taxon>
        <taxon>Parastagonospora</taxon>
    </lineage>
</organism>
<accession>A0A7U2IBV0</accession>
<dbReference type="Gene3D" id="3.20.20.80">
    <property type="entry name" value="Glycosidases"/>
    <property type="match status" value="1"/>
</dbReference>
<evidence type="ECO:0000256" key="3">
    <source>
        <dbReference type="ARBA" id="ARBA00023295"/>
    </source>
</evidence>
<dbReference type="VEuPathDB" id="FungiDB:JI435_126470"/>
<dbReference type="GO" id="GO:0004553">
    <property type="term" value="F:hydrolase activity, hydrolyzing O-glycosyl compounds"/>
    <property type="evidence" value="ECO:0007669"/>
    <property type="project" value="InterPro"/>
</dbReference>
<dbReference type="SUPFAM" id="SSF51445">
    <property type="entry name" value="(Trans)glycosidases"/>
    <property type="match status" value="1"/>
</dbReference>
<dbReference type="Pfam" id="PF00150">
    <property type="entry name" value="Cellulase"/>
    <property type="match status" value="1"/>
</dbReference>
<evidence type="ECO:0000259" key="6">
    <source>
        <dbReference type="Pfam" id="PF00150"/>
    </source>
</evidence>
<proteinExistence type="inferred from homology"/>
<keyword evidence="2 4" id="KW-0378">Hydrolase</keyword>
<dbReference type="InterPro" id="IPR001547">
    <property type="entry name" value="Glyco_hydro_5"/>
</dbReference>
<keyword evidence="3 4" id="KW-0326">Glycosidase</keyword>
<evidence type="ECO:0000313" key="8">
    <source>
        <dbReference type="Proteomes" id="UP000663193"/>
    </source>
</evidence>
<dbReference type="EMBL" id="CP069043">
    <property type="protein sequence ID" value="QRD06948.1"/>
    <property type="molecule type" value="Genomic_DNA"/>
</dbReference>
<dbReference type="AlphaFoldDB" id="A0A7U2IBV0"/>
<dbReference type="InterPro" id="IPR017853">
    <property type="entry name" value="GH"/>
</dbReference>
<feature type="signal peptide" evidence="5">
    <location>
        <begin position="1"/>
        <end position="19"/>
    </location>
</feature>
<protein>
    <recommendedName>
        <fullName evidence="6">Glycoside hydrolase family 5 domain-containing protein</fullName>
    </recommendedName>
</protein>
<comment type="similarity">
    <text evidence="1 4">Belongs to the glycosyl hydrolase 5 (cellulase A) family.</text>
</comment>
<gene>
    <name evidence="7" type="ORF">JI435_126470</name>
</gene>
<dbReference type="GO" id="GO:0000272">
    <property type="term" value="P:polysaccharide catabolic process"/>
    <property type="evidence" value="ECO:0007669"/>
    <property type="project" value="InterPro"/>
</dbReference>
<name>A0A7U2IBV0_PHANO</name>
<evidence type="ECO:0000256" key="1">
    <source>
        <dbReference type="ARBA" id="ARBA00005641"/>
    </source>
</evidence>
<feature type="chain" id="PRO_5030705958" description="Glycoside hydrolase family 5 domain-containing protein" evidence="5">
    <location>
        <begin position="20"/>
        <end position="407"/>
    </location>
</feature>
<dbReference type="PANTHER" id="PTHR31263:SF0">
    <property type="entry name" value="CELLULASE FAMILY PROTEIN (AFU_ORTHOLOGUE AFUA_5G14560)"/>
    <property type="match status" value="1"/>
</dbReference>
<feature type="domain" description="Glycoside hydrolase family 5" evidence="6">
    <location>
        <begin position="34"/>
        <end position="360"/>
    </location>
</feature>
<keyword evidence="8" id="KW-1185">Reference proteome</keyword>
<dbReference type="OrthoDB" id="442731at2759"/>
<sequence>MRLFTSLLCATALPSLLNAFPNTPFNTENRWVVDSTGANFTYVGVNWSGHGEVMIPEGLQYQSISSIVSKIKSLNMNHVRLTFAIEMIDDIKDNGGDVTIQKAFQKALGSNGDAVYQKVIKNNPQFGASTTRLQVYDAVTAELAKQQIYVHLDNHMSRGAWCCGGGDGNTWFGDTDFNVAKWVRGLEFMADHSKKWANMISIGLRNELRKPDNAGSSLAYNWPTWYDQVIPAANAVNKANPNILIFLSGLDYDTKLNPIPSAEDLGNGKKFQLGDFAYKNKLVLELHNYQNDITNCGSMESGLWNNGFRATWPTAINKMPVVLTEFGFNQADNSYTKTYATCIKKLMPQWQTGWTVWVISGSYYIRSGTQDFEETWGLVNHDWSAWRNNDAINQLKAMVDETLKSVT</sequence>
<dbReference type="Proteomes" id="UP000663193">
    <property type="component" value="Chromosome 21"/>
</dbReference>
<evidence type="ECO:0000313" key="7">
    <source>
        <dbReference type="EMBL" id="QRD06948.1"/>
    </source>
</evidence>
<evidence type="ECO:0000256" key="4">
    <source>
        <dbReference type="RuleBase" id="RU361153"/>
    </source>
</evidence>
<keyword evidence="5" id="KW-0732">Signal</keyword>
<reference evidence="8" key="1">
    <citation type="journal article" date="2021" name="BMC Genomics">
        <title>Chromosome-level genome assembly and manually-curated proteome of model necrotroph Parastagonospora nodorum Sn15 reveals a genome-wide trove of candidate effector homologs, and redundancy of virulence-related functions within an accessory chromosome.</title>
        <authorList>
            <person name="Bertazzoni S."/>
            <person name="Jones D.A.B."/>
            <person name="Phan H.T."/>
            <person name="Tan K.-C."/>
            <person name="Hane J.K."/>
        </authorList>
    </citation>
    <scope>NUCLEOTIDE SEQUENCE [LARGE SCALE GENOMIC DNA]</scope>
    <source>
        <strain evidence="8">SN15 / ATCC MYA-4574 / FGSC 10173)</strain>
    </source>
</reference>